<proteinExistence type="predicted"/>
<organism evidence="1 2">
    <name type="scientific">Candidatus Desantisbacteria bacterium CG_4_10_14_0_8_um_filter_48_22</name>
    <dbReference type="NCBI Taxonomy" id="1974543"/>
    <lineage>
        <taxon>Bacteria</taxon>
        <taxon>Candidatus Desantisiibacteriota</taxon>
    </lineage>
</organism>
<dbReference type="AlphaFoldDB" id="A0A2M7S4N4"/>
<accession>A0A2M7S4N4</accession>
<dbReference type="Proteomes" id="UP000229307">
    <property type="component" value="Unassembled WGS sequence"/>
</dbReference>
<evidence type="ECO:0000313" key="2">
    <source>
        <dbReference type="Proteomes" id="UP000229307"/>
    </source>
</evidence>
<protein>
    <submittedName>
        <fullName evidence="1">Uncharacterized protein</fullName>
    </submittedName>
</protein>
<reference evidence="2" key="1">
    <citation type="submission" date="2017-09" db="EMBL/GenBank/DDBJ databases">
        <title>Depth-based differentiation of microbial function through sediment-hosted aquifers and enrichment of novel symbionts in the deep terrestrial subsurface.</title>
        <authorList>
            <person name="Probst A.J."/>
            <person name="Ladd B."/>
            <person name="Jarett J.K."/>
            <person name="Geller-Mcgrath D.E."/>
            <person name="Sieber C.M.K."/>
            <person name="Emerson J.B."/>
            <person name="Anantharaman K."/>
            <person name="Thomas B.C."/>
            <person name="Malmstrom R."/>
            <person name="Stieglmeier M."/>
            <person name="Klingl A."/>
            <person name="Woyke T."/>
            <person name="Ryan C.M."/>
            <person name="Banfield J.F."/>
        </authorList>
    </citation>
    <scope>NUCLEOTIDE SEQUENCE [LARGE SCALE GENOMIC DNA]</scope>
</reference>
<evidence type="ECO:0000313" key="1">
    <source>
        <dbReference type="EMBL" id="PIZ14526.1"/>
    </source>
</evidence>
<dbReference type="EMBL" id="PFMR01000340">
    <property type="protein sequence ID" value="PIZ14526.1"/>
    <property type="molecule type" value="Genomic_DNA"/>
</dbReference>
<gene>
    <name evidence="1" type="ORF">COY52_12285</name>
</gene>
<sequence length="61" mass="7447">MNLLTPDKIQYLQITLARKSKSEPCIRIMTKSFRWTFLESCVRENLMHSLMRRCWKHITDF</sequence>
<name>A0A2M7S4N4_9BACT</name>
<comment type="caution">
    <text evidence="1">The sequence shown here is derived from an EMBL/GenBank/DDBJ whole genome shotgun (WGS) entry which is preliminary data.</text>
</comment>